<evidence type="ECO:0000259" key="8">
    <source>
        <dbReference type="PROSITE" id="PS50928"/>
    </source>
</evidence>
<dbReference type="InterPro" id="IPR035906">
    <property type="entry name" value="MetI-like_sf"/>
</dbReference>
<feature type="transmembrane region" description="Helical" evidence="7">
    <location>
        <begin position="232"/>
        <end position="254"/>
    </location>
</feature>
<sequence length="264" mass="28402">MSTAASSSSATTATLSLARWRGLVVPVIALALWAIASQLHLVNSALLVSPAKVFDTGWQLITSGRLWQNLQASLARELTGFVIGTVSGLVLGCLLGLWPRFQRMVGPSFNTFKQISLFAWIPLISVWFGLGDTAKVVFLSLAALVPVVVNTADGIRSTPLSLLEVARVYGYTRAQTIWHVVLPSAAPSIFTGIYLALVYSWLATIGAEYLLVAGSGIGNLLIEGSEHFRMDLVLFGMVTIGFVGWLMNASARALERALARRLGR</sequence>
<dbReference type="Pfam" id="PF00528">
    <property type="entry name" value="BPD_transp_1"/>
    <property type="match status" value="1"/>
</dbReference>
<keyword evidence="5 7" id="KW-1133">Transmembrane helix</keyword>
<evidence type="ECO:0000256" key="4">
    <source>
        <dbReference type="ARBA" id="ARBA00022692"/>
    </source>
</evidence>
<evidence type="ECO:0000313" key="9">
    <source>
        <dbReference type="EMBL" id="MPM53572.1"/>
    </source>
</evidence>
<comment type="subcellular location">
    <subcellularLocation>
        <location evidence="1">Cell membrane</location>
        <topology evidence="1">Multi-pass membrane protein</topology>
    </subcellularLocation>
</comment>
<feature type="transmembrane region" description="Helical" evidence="7">
    <location>
        <begin position="78"/>
        <end position="99"/>
    </location>
</feature>
<dbReference type="GO" id="GO:0005886">
    <property type="term" value="C:plasma membrane"/>
    <property type="evidence" value="ECO:0007669"/>
    <property type="project" value="UniProtKB-SubCell"/>
</dbReference>
<feature type="transmembrane region" description="Helical" evidence="7">
    <location>
        <begin position="176"/>
        <end position="202"/>
    </location>
</feature>
<proteinExistence type="predicted"/>
<evidence type="ECO:0000256" key="7">
    <source>
        <dbReference type="SAM" id="Phobius"/>
    </source>
</evidence>
<evidence type="ECO:0000256" key="6">
    <source>
        <dbReference type="ARBA" id="ARBA00023136"/>
    </source>
</evidence>
<keyword evidence="2" id="KW-0813">Transport</keyword>
<dbReference type="CDD" id="cd06261">
    <property type="entry name" value="TM_PBP2"/>
    <property type="match status" value="1"/>
</dbReference>
<keyword evidence="4 7" id="KW-0812">Transmembrane</keyword>
<keyword evidence="3" id="KW-1003">Cell membrane</keyword>
<feature type="transmembrane region" description="Helical" evidence="7">
    <location>
        <begin position="111"/>
        <end position="130"/>
    </location>
</feature>
<evidence type="ECO:0000256" key="5">
    <source>
        <dbReference type="ARBA" id="ARBA00022989"/>
    </source>
</evidence>
<protein>
    <submittedName>
        <fullName evidence="9">Putative aliphatic sulfonates transport permease protein SsuC</fullName>
    </submittedName>
</protein>
<reference evidence="9" key="1">
    <citation type="submission" date="2019-08" db="EMBL/GenBank/DDBJ databases">
        <authorList>
            <person name="Kucharzyk K."/>
            <person name="Murdoch R.W."/>
            <person name="Higgins S."/>
            <person name="Loffler F."/>
        </authorList>
    </citation>
    <scope>NUCLEOTIDE SEQUENCE</scope>
</reference>
<evidence type="ECO:0000256" key="3">
    <source>
        <dbReference type="ARBA" id="ARBA00022475"/>
    </source>
</evidence>
<dbReference type="PROSITE" id="PS50928">
    <property type="entry name" value="ABC_TM1"/>
    <property type="match status" value="1"/>
</dbReference>
<evidence type="ECO:0000256" key="1">
    <source>
        <dbReference type="ARBA" id="ARBA00004651"/>
    </source>
</evidence>
<dbReference type="InterPro" id="IPR000515">
    <property type="entry name" value="MetI-like"/>
</dbReference>
<accession>A0A645AK29</accession>
<dbReference type="PANTHER" id="PTHR30151">
    <property type="entry name" value="ALKANE SULFONATE ABC TRANSPORTER-RELATED, MEMBRANE SUBUNIT"/>
    <property type="match status" value="1"/>
</dbReference>
<evidence type="ECO:0000256" key="2">
    <source>
        <dbReference type="ARBA" id="ARBA00022448"/>
    </source>
</evidence>
<dbReference type="SUPFAM" id="SSF161098">
    <property type="entry name" value="MetI-like"/>
    <property type="match status" value="1"/>
</dbReference>
<feature type="transmembrane region" description="Helical" evidence="7">
    <location>
        <begin position="20"/>
        <end position="41"/>
    </location>
</feature>
<dbReference type="Gene3D" id="1.10.3720.10">
    <property type="entry name" value="MetI-like"/>
    <property type="match status" value="1"/>
</dbReference>
<organism evidence="9">
    <name type="scientific">bioreactor metagenome</name>
    <dbReference type="NCBI Taxonomy" id="1076179"/>
    <lineage>
        <taxon>unclassified sequences</taxon>
        <taxon>metagenomes</taxon>
        <taxon>ecological metagenomes</taxon>
    </lineage>
</organism>
<dbReference type="GO" id="GO:0055085">
    <property type="term" value="P:transmembrane transport"/>
    <property type="evidence" value="ECO:0007669"/>
    <property type="project" value="InterPro"/>
</dbReference>
<comment type="caution">
    <text evidence="9">The sequence shown here is derived from an EMBL/GenBank/DDBJ whole genome shotgun (WGS) entry which is preliminary data.</text>
</comment>
<dbReference type="EMBL" id="VSSQ01014400">
    <property type="protein sequence ID" value="MPM53572.1"/>
    <property type="molecule type" value="Genomic_DNA"/>
</dbReference>
<gene>
    <name evidence="9" type="primary">ssuC_32</name>
    <name evidence="9" type="ORF">SDC9_100340</name>
</gene>
<feature type="domain" description="ABC transmembrane type-1" evidence="8">
    <location>
        <begin position="70"/>
        <end position="251"/>
    </location>
</feature>
<dbReference type="AlphaFoldDB" id="A0A645AK29"/>
<name>A0A645AK29_9ZZZZ</name>
<keyword evidence="6 7" id="KW-0472">Membrane</keyword>
<dbReference type="PANTHER" id="PTHR30151:SF38">
    <property type="entry name" value="ALIPHATIC SULFONATES TRANSPORT PERMEASE PROTEIN SSUC-RELATED"/>
    <property type="match status" value="1"/>
</dbReference>